<keyword evidence="1" id="KW-0175">Coiled coil</keyword>
<dbReference type="EMBL" id="ADAD01000121">
    <property type="protein sequence ID" value="EEY34969.1"/>
    <property type="molecule type" value="Genomic_DNA"/>
</dbReference>
<dbReference type="eggNOG" id="COG3210">
    <property type="taxonomic scope" value="Bacteria"/>
</dbReference>
<dbReference type="RefSeq" id="WP_006807417.1">
    <property type="nucleotide sequence ID" value="NZ_ADAD01000121.1"/>
</dbReference>
<feature type="region of interest" description="Disordered" evidence="2">
    <location>
        <begin position="156"/>
        <end position="186"/>
    </location>
</feature>
<dbReference type="InterPro" id="IPR053787">
    <property type="entry name" value="Autotransptr-assoc_N"/>
</dbReference>
<comment type="caution">
    <text evidence="3">The sequence shown here is derived from an EMBL/GenBank/DDBJ whole genome shotgun (WGS) entry which is preliminary data.</text>
</comment>
<name>D0GLR2_9FUSO</name>
<evidence type="ECO:0000313" key="3">
    <source>
        <dbReference type="EMBL" id="EEY34969.1"/>
    </source>
</evidence>
<evidence type="ECO:0000256" key="2">
    <source>
        <dbReference type="SAM" id="MobiDB-lite"/>
    </source>
</evidence>
<keyword evidence="4" id="KW-1185">Reference proteome</keyword>
<feature type="non-terminal residue" evidence="3">
    <location>
        <position position="2013"/>
    </location>
</feature>
<feature type="compositionally biased region" description="Polar residues" evidence="2">
    <location>
        <begin position="163"/>
        <end position="176"/>
    </location>
</feature>
<sequence length="2013" mass="212907">MSNNLKKMEKDLRAFAKRSKDVKYTKGLLFSFLLMGMLTFSDTLTSPEVKSTENAINQTRKELNTSINDLHVAFKQAKRDNNRLLKRANLELIQLMEQGDHVVKSPWSSWQYGLNYFYSDWRGTYKGRGDKAEKYPYEGIFTRSKDPFERYTSPESPNYGLLPTSTDPYSATTSSRKGLRSGYGIASTTPKQEPLTVLNVDASIKPKDVYRDPVTAPTVDVKAPVLQALNVPNLLPPSLDIPTPQAIVAPNKTPNIAINPTVQYNFGGRSITGESPWDPSHPAKNQDGLGLNYWSGWNPNTNTTDGSKSVWYRNGGTVVESANRVPNLFYLNAVDRSQVTGIRWTFKNANADVAGNPSWNPKGTSAMHTVWDGDITNVNVRLHGYATFIAAETWHNGNVTINNSTVTIENEYNSVFFGYPGSYYTMGINNNDYHSYNQRGGYSGNLKVNINANNNYIHSVMGVQGSFKLDHTGDYDIKGNGNLAYLGIGYTPNWQNLKGSGDVTSNPNTNMTPSIQLGSGTGKINVDGNSNVGLFFENRYSNFQTGGLLPFDTRGTFSADNWRKSVIGIYQGEVAVGMNVGANSASKGNVGVYSRSGQREGIVPERDLGTPTAAQRTEAKGYAGTQSRGLPDYNIDKIHNLEIANTKIYFGKYAVDSIMFAADKGSVIDVARPDKADKNLGRTAYTEVTPSTEIRDAATDVTSSYDDNTNQAATGTVIAYSTGVWNNTNMPGGTAAGLTNKPSEINLYKPVVMTGRAKLDASNQLNRSVALIGDNKGIVNAKEKVTALGYSSIVALAQNNGVVNAEKDIIAKDGAAAQDAATKPYLYNNIGAYAGINGKVNVTGNADIYGIGAMASGANAVANLNGTNNKIRTGKSGALVATNGGVVNFGGGTITHSENFSGDHDSSTPFNADSSSHINFKGATTLNISHGVLIPGTKDDYAAAPGTTKKYNGMSNVTVNLTGDNVVLASNNGIHKIWDGTTIANLVKSTMKVAAFNANGHSYKIYYINGQFDIDSNIDVGNASDDFNKVGLSREVVTINAGKTVSSTVGKGLAMGSNDSANADGNNSKTQFINNGTVDIKGGSLSAGTIGLNISYGQIHNRNIVNVENGIGAYGINGSTLTNDTTGKINITTQGVGMAAFTSAGSLQTYGTDKKISNGTLTAADKTFEIINKGQITVNGNKSVGLYGDTTKATSPLLSASNGVITNSGKLTLTGDESVGIVSKRATVGLTGTGSSDIVVGKKGIGVYAEKSPVTINSNYGIEVKDGGTGIFIKNDGSTLTSGTHTFELKYSGSNTGTGVGLFYEGGTGANIVNRTNVKLTDTVGTTAGLIGVYTAGGGKLTNNAKITGDKGYGIISNGAEVENTGDITLTNALTSSKPSVGILTQAGDKITNTGTVTVGNNSVGIFGKEIVQKGTVTVGNGGTGLYSEGGNVTLDSTSKINTGSNKAVGVFTKGAGQTITANSGSSMAIGDSSFGFLNEGTGNTINSNVTSQTLGNDGTYIYSSDKTGTVNNNTTLTSTGSYNYGLYSAGTVTNNADINFGAGKGNVGVYSTHGGRATNLAGRNITVGASYIDPSNSLNNRYAVGMAAGFNGDGNPAKAYTGSVINEGTINVNGEYSIGMYGTEAGTKVYNGTAVGSTATINLGASNTTGMYLDNGAYGYNYGTIRSVGSGLKKLAGVVVKNGSTIENHGKIELSAEDAVGILSKGNAAGANPGIIKNYGTFNINGKTDPNDSSVVKKDSGGQDLGKSMGGVKIDVPSGSTVGTITVNGKPVVPTLATTSAKEYKDMEISKIGMYIDTSNKRFTNPINGLSALSRLKTADLIMGNEAAQSTTSKYIQVDQKILKPYNEMIKKNPQIKKWNIYAGALTWMATVSQDQNDGTMKSAYLAKIPYTQWAGNESTPVDKKDTYNFLDGLEQRYGAEAIGTRENQLFQKLNGIGKNEQILFFQATDEMMGHQYANVQQRMNRTGVLLDKEFTHLRKEWDNKSKQSNKLKVFGMRDEYKTDTAGIIDYT</sequence>
<evidence type="ECO:0008006" key="5">
    <source>
        <dbReference type="Google" id="ProtNLM"/>
    </source>
</evidence>
<feature type="coiled-coil region" evidence="1">
    <location>
        <begin position="49"/>
        <end position="98"/>
    </location>
</feature>
<evidence type="ECO:0000313" key="4">
    <source>
        <dbReference type="Proteomes" id="UP000004226"/>
    </source>
</evidence>
<organism evidence="3 4">
    <name type="scientific">Pseudoleptotrichia goodfellowii F0264</name>
    <dbReference type="NCBI Taxonomy" id="596323"/>
    <lineage>
        <taxon>Bacteria</taxon>
        <taxon>Fusobacteriati</taxon>
        <taxon>Fusobacteriota</taxon>
        <taxon>Fusobacteriia</taxon>
        <taxon>Fusobacteriales</taxon>
        <taxon>Leptotrichiaceae</taxon>
        <taxon>Pseudoleptotrichia</taxon>
    </lineage>
</organism>
<accession>D0GLR2</accession>
<dbReference type="Proteomes" id="UP000004226">
    <property type="component" value="Unassembled WGS sequence"/>
</dbReference>
<dbReference type="NCBIfam" id="NF033175">
    <property type="entry name" value="fuso_auto_Nterm"/>
    <property type="match status" value="1"/>
</dbReference>
<evidence type="ECO:0000256" key="1">
    <source>
        <dbReference type="SAM" id="Coils"/>
    </source>
</evidence>
<protein>
    <recommendedName>
        <fullName evidence="5">Autotransporter beta-domain protein</fullName>
    </recommendedName>
</protein>
<feature type="region of interest" description="Disordered" evidence="2">
    <location>
        <begin position="1730"/>
        <end position="1751"/>
    </location>
</feature>
<gene>
    <name evidence="3" type="ORF">HMPREF0554_1456</name>
</gene>
<reference evidence="3 4" key="1">
    <citation type="submission" date="2009-10" db="EMBL/GenBank/DDBJ databases">
        <authorList>
            <person name="Harkins D.M."/>
            <person name="Madupu R."/>
            <person name="Durkin A.S."/>
            <person name="Torralba M."/>
            <person name="Methe B."/>
            <person name="Sutton G.G."/>
            <person name="Strausberg R.L."/>
            <person name="Nelson K.E."/>
        </authorList>
    </citation>
    <scope>NUCLEOTIDE SEQUENCE [LARGE SCALE GENOMIC DNA]</scope>
    <source>
        <strain evidence="3 4">F0264</strain>
    </source>
</reference>
<proteinExistence type="predicted"/>